<keyword evidence="2" id="KW-1185">Reference proteome</keyword>
<organism evidence="1 2">
    <name type="scientific">Kineothrix sedimenti</name>
    <dbReference type="NCBI Taxonomy" id="3123317"/>
    <lineage>
        <taxon>Bacteria</taxon>
        <taxon>Bacillati</taxon>
        <taxon>Bacillota</taxon>
        <taxon>Clostridia</taxon>
        <taxon>Lachnospirales</taxon>
        <taxon>Lachnospiraceae</taxon>
        <taxon>Kineothrix</taxon>
    </lineage>
</organism>
<reference evidence="1 2" key="1">
    <citation type="submission" date="2024-02" db="EMBL/GenBank/DDBJ databases">
        <title>Bacterial strain from lacustrine sediment.</title>
        <authorList>
            <person name="Petit C."/>
            <person name="Fadhlaoui K."/>
        </authorList>
    </citation>
    <scope>NUCLEOTIDE SEQUENCE [LARGE SCALE GENOMIC DNA]</scope>
    <source>
        <strain evidence="1 2">IPX-CK</strain>
    </source>
</reference>
<dbReference type="RefSeq" id="WP_342759378.1">
    <property type="nucleotide sequence ID" value="NZ_CP146256.1"/>
</dbReference>
<dbReference type="EMBL" id="CP146256">
    <property type="protein sequence ID" value="XAH75804.1"/>
    <property type="molecule type" value="Genomic_DNA"/>
</dbReference>
<evidence type="ECO:0000313" key="2">
    <source>
        <dbReference type="Proteomes" id="UP001451571"/>
    </source>
</evidence>
<dbReference type="Proteomes" id="UP001451571">
    <property type="component" value="Chromosome"/>
</dbReference>
<evidence type="ECO:0000313" key="1">
    <source>
        <dbReference type="EMBL" id="XAH75804.1"/>
    </source>
</evidence>
<sequence length="402" mass="46844">MAKPILTRISPFDGMKEKMVSFSWSGNQSYANRLIIYEANTLATVYDVKVTSMTYNHTIPSNTLTNGKKYIAQCQVFDIENIASELSDKIFFITYETPEFYFYNIENEQTIRAASYEAIIYYFQPDYEEIQSYKFYLYDGTKTLLSESDTLYDGNNIKYTYKALDNHTKYFIRCSGNTVNGMEVDTGYIQIYTDYKIPSSYGLIYAENDPQHGYIKLHTNITVIECSDDKMFNFQDGMIDLRNDAIHYEEGFVIPDNFTLILRGMALNQTATILEMSNTQYTITVSSYLHDDGKTRFKLTVPNPLGNYILYSNPESFAENAMAGIWVRRINDVYSLKVFIEEDYSLENNMWYGRQLPSNPELYDSWIDTEDMFTYVVDKDVMKVYTSDDEPEENINIDDLWI</sequence>
<name>A0ABZ3EZT6_9FIRM</name>
<accession>A0ABZ3EZT6</accession>
<proteinExistence type="predicted"/>
<gene>
    <name evidence="1" type="ORF">V6984_08640</name>
</gene>
<protein>
    <submittedName>
        <fullName evidence="1">Uncharacterized protein</fullName>
    </submittedName>
</protein>